<proteinExistence type="predicted"/>
<organism evidence="2">
    <name type="scientific">Cucumis melo</name>
    <name type="common">Muskmelon</name>
    <dbReference type="NCBI Taxonomy" id="3656"/>
    <lineage>
        <taxon>Eukaryota</taxon>
        <taxon>Viridiplantae</taxon>
        <taxon>Streptophyta</taxon>
        <taxon>Embryophyta</taxon>
        <taxon>Tracheophyta</taxon>
        <taxon>Spermatophyta</taxon>
        <taxon>Magnoliopsida</taxon>
        <taxon>eudicotyledons</taxon>
        <taxon>Gunneridae</taxon>
        <taxon>Pentapetalae</taxon>
        <taxon>rosids</taxon>
        <taxon>fabids</taxon>
        <taxon>Cucurbitales</taxon>
        <taxon>Cucurbitaceae</taxon>
        <taxon>Benincaseae</taxon>
        <taxon>Cucumis</taxon>
    </lineage>
</organism>
<evidence type="ECO:0000256" key="1">
    <source>
        <dbReference type="SAM" id="Phobius"/>
    </source>
</evidence>
<dbReference type="EnsemblPlants" id="MELO3C033571.2.1">
    <property type="protein sequence ID" value="MELO3C033571.2.1"/>
    <property type="gene ID" value="MELO3C033571.2"/>
</dbReference>
<dbReference type="AlphaFoldDB" id="A0A9I9EGU5"/>
<dbReference type="Gramene" id="MELO3C033571.2.1">
    <property type="protein sequence ID" value="MELO3C033571.2.1"/>
    <property type="gene ID" value="MELO3C033571.2"/>
</dbReference>
<protein>
    <submittedName>
        <fullName evidence="2">Uncharacterized protein</fullName>
    </submittedName>
</protein>
<keyword evidence="1" id="KW-1133">Transmembrane helix</keyword>
<sequence>MGAPELSLCNLGITKYSKKISHSYVFKVLIAYQFLIMMFFPYRYEMLVDLCINVTNANHYDNYGLWEIKSLIFEKVGKQKKEKKRSVEFMLELLFPPLAVYPVLTIFIAQTSNGGAFEGTNFSNSFFGHFRPLNFLLDGLL</sequence>
<keyword evidence="1" id="KW-0812">Transmembrane</keyword>
<feature type="transmembrane region" description="Helical" evidence="1">
    <location>
        <begin position="89"/>
        <end position="109"/>
    </location>
</feature>
<keyword evidence="1" id="KW-0472">Membrane</keyword>
<evidence type="ECO:0000313" key="2">
    <source>
        <dbReference type="EnsemblPlants" id="MELO3C033571.2.1"/>
    </source>
</evidence>
<feature type="transmembrane region" description="Helical" evidence="1">
    <location>
        <begin position="24"/>
        <end position="42"/>
    </location>
</feature>
<name>A0A9I9EGU5_CUCME</name>
<reference evidence="2" key="1">
    <citation type="submission" date="2023-03" db="UniProtKB">
        <authorList>
            <consortium name="EnsemblPlants"/>
        </authorList>
    </citation>
    <scope>IDENTIFICATION</scope>
</reference>
<accession>A0A9I9EGU5</accession>